<dbReference type="Proteomes" id="UP000272942">
    <property type="component" value="Unassembled WGS sequence"/>
</dbReference>
<feature type="region of interest" description="Disordered" evidence="1">
    <location>
        <begin position="333"/>
        <end position="359"/>
    </location>
</feature>
<evidence type="ECO:0000313" key="2">
    <source>
        <dbReference type="EMBL" id="VDP89953.1"/>
    </source>
</evidence>
<dbReference type="WBParaSite" id="ECPE_0001271701-mRNA-1">
    <property type="protein sequence ID" value="ECPE_0001271701-mRNA-1"/>
    <property type="gene ID" value="ECPE_0001271701"/>
</dbReference>
<feature type="compositionally biased region" description="Polar residues" evidence="1">
    <location>
        <begin position="507"/>
        <end position="518"/>
    </location>
</feature>
<evidence type="ECO:0000313" key="3">
    <source>
        <dbReference type="Proteomes" id="UP000272942"/>
    </source>
</evidence>
<sequence length="635" mass="72098">MEGQQNTSNRFTYDYFEIVRRLPPLYKIKQSLRHFHKQASSWTKQQSLNERFADYWDAELRKLSTDSTPTKDVVPGRTTQIPDRPVTDRVRECSRDSDSNQSPVILSHVHRRVQRSIGSQIPKHSKVNKDLSAILSRLDQKAADTYKVSSKNDSFESIDKLTRLPPVYHLSKIDSDLSEETDRMTSISQIVSPRTCLQQVCEEETKCDTPIRTHQTNRQSSSLDSLPRSPPDSTCVSNAWTEVDRWEQTYRNILHRLRETSGVNFTPESTEQDEIDEVLVRQDQDLSDEISKPLTKEIPQIDRTGIKTQTAIKSRKEPLVIVSKDIAKKKSNENAAPECLSPTTNNFPKLTKPVNQENSNTGFTAMRERRQSLFALHQMRMAAQKRLEDEWESAINQASAAKKLKVIFIAVKFADILLQELHKYRGLHFAQSLSRHKSLELFIRHLLTRESIPITCPLLQSALVCYPLLGTAGRTGLDQPLVIGNQLLSSQLIPSYMAHLVIGETQSMPQTGRPSTEPNGVKQLTLPGTKKGLGNRNLSPIDGFTDAFLLDRRNLKFNLTKPSALIPTGVEPLTVRIAQLRPYVMRTIQTVTENVVAKYDFKSLHSVNSHCYYNICIIFPINGLVDLSAQNQLDM</sequence>
<evidence type="ECO:0000313" key="4">
    <source>
        <dbReference type="WBParaSite" id="ECPE_0001271701-mRNA-1"/>
    </source>
</evidence>
<keyword evidence="3" id="KW-1185">Reference proteome</keyword>
<feature type="region of interest" description="Disordered" evidence="1">
    <location>
        <begin position="507"/>
        <end position="534"/>
    </location>
</feature>
<reference evidence="2 3" key="2">
    <citation type="submission" date="2018-11" db="EMBL/GenBank/DDBJ databases">
        <authorList>
            <consortium name="Pathogen Informatics"/>
        </authorList>
    </citation>
    <scope>NUCLEOTIDE SEQUENCE [LARGE SCALE GENOMIC DNA]</scope>
    <source>
        <strain evidence="2 3">Egypt</strain>
    </source>
</reference>
<organism evidence="4">
    <name type="scientific">Echinostoma caproni</name>
    <dbReference type="NCBI Taxonomy" id="27848"/>
    <lineage>
        <taxon>Eukaryota</taxon>
        <taxon>Metazoa</taxon>
        <taxon>Spiralia</taxon>
        <taxon>Lophotrochozoa</taxon>
        <taxon>Platyhelminthes</taxon>
        <taxon>Trematoda</taxon>
        <taxon>Digenea</taxon>
        <taxon>Plagiorchiida</taxon>
        <taxon>Echinostomata</taxon>
        <taxon>Echinostomatoidea</taxon>
        <taxon>Echinostomatidae</taxon>
        <taxon>Echinostoma</taxon>
    </lineage>
</organism>
<protein>
    <submittedName>
        <fullName evidence="4">C2H2-type domain-containing protein</fullName>
    </submittedName>
</protein>
<feature type="region of interest" description="Disordered" evidence="1">
    <location>
        <begin position="212"/>
        <end position="236"/>
    </location>
</feature>
<reference evidence="4" key="1">
    <citation type="submission" date="2016-06" db="UniProtKB">
        <authorList>
            <consortium name="WormBaseParasite"/>
        </authorList>
    </citation>
    <scope>IDENTIFICATION</scope>
</reference>
<dbReference type="AlphaFoldDB" id="A0A183B0E6"/>
<feature type="compositionally biased region" description="Low complexity" evidence="1">
    <location>
        <begin position="220"/>
        <end position="233"/>
    </location>
</feature>
<gene>
    <name evidence="2" type="ORF">ECPE_LOCUS12681</name>
</gene>
<accession>A0A183B0E6</accession>
<dbReference type="OrthoDB" id="6241670at2759"/>
<evidence type="ECO:0000256" key="1">
    <source>
        <dbReference type="SAM" id="MobiDB-lite"/>
    </source>
</evidence>
<feature type="compositionally biased region" description="Polar residues" evidence="1">
    <location>
        <begin position="341"/>
        <end position="359"/>
    </location>
</feature>
<name>A0A183B0E6_9TREM</name>
<dbReference type="EMBL" id="UZAN01053388">
    <property type="protein sequence ID" value="VDP89953.1"/>
    <property type="molecule type" value="Genomic_DNA"/>
</dbReference>
<proteinExistence type="predicted"/>